<dbReference type="PROSITE" id="PS00211">
    <property type="entry name" value="ABC_TRANSPORTER_1"/>
    <property type="match status" value="1"/>
</dbReference>
<name>H0UNB8_9BACT</name>
<dbReference type="HOGENOM" id="CLU_000604_1_11_0"/>
<dbReference type="OrthoDB" id="4131at2"/>
<reference evidence="6 7" key="1">
    <citation type="submission" date="2011-10" db="EMBL/GenBank/DDBJ databases">
        <title>The Noncontiguous Finished genome of Thermanaerovibrio velox DSM 12556.</title>
        <authorList>
            <consortium name="US DOE Joint Genome Institute (JGI-PGF)"/>
            <person name="Lucas S."/>
            <person name="Copeland A."/>
            <person name="Lapidus A."/>
            <person name="Glavina del Rio T."/>
            <person name="Dalin E."/>
            <person name="Tice H."/>
            <person name="Bruce D."/>
            <person name="Goodwin L."/>
            <person name="Pitluck S."/>
            <person name="Peters L."/>
            <person name="Mikhailova N."/>
            <person name="Teshima H."/>
            <person name="Kyrpides N."/>
            <person name="Mavromatis K."/>
            <person name="Ivanova N."/>
            <person name="Markowitz V."/>
            <person name="Cheng J.-F."/>
            <person name="Hugenholtz P."/>
            <person name="Woyke T."/>
            <person name="Wu D."/>
            <person name="Spring S."/>
            <person name="Brambilla E.-M."/>
            <person name="Klenk H.-P."/>
            <person name="Eisen J.A."/>
        </authorList>
    </citation>
    <scope>NUCLEOTIDE SEQUENCE [LARGE SCALE GENOMIC DNA]</scope>
    <source>
        <strain evidence="6 7">DSM 12556</strain>
    </source>
</reference>
<dbReference type="CDD" id="cd03214">
    <property type="entry name" value="ABC_Iron-Siderophores_B12_Hemin"/>
    <property type="match status" value="1"/>
</dbReference>
<dbReference type="AlphaFoldDB" id="H0UNB8"/>
<gene>
    <name evidence="6" type="ORF">TheveDRAFT_1283</name>
</gene>
<keyword evidence="1" id="KW-0813">Transport</keyword>
<dbReference type="InterPro" id="IPR003439">
    <property type="entry name" value="ABC_transporter-like_ATP-bd"/>
</dbReference>
<evidence type="ECO:0000313" key="7">
    <source>
        <dbReference type="Proteomes" id="UP000005730"/>
    </source>
</evidence>
<dbReference type="InterPro" id="IPR027417">
    <property type="entry name" value="P-loop_NTPase"/>
</dbReference>
<dbReference type="RefSeq" id="WP_006583897.1">
    <property type="nucleotide sequence ID" value="NZ_CM001377.1"/>
</dbReference>
<keyword evidence="2" id="KW-0547">Nucleotide-binding</keyword>
<evidence type="ECO:0000313" key="6">
    <source>
        <dbReference type="EMBL" id="EHM10403.1"/>
    </source>
</evidence>
<dbReference type="PROSITE" id="PS50893">
    <property type="entry name" value="ABC_TRANSPORTER_2"/>
    <property type="match status" value="1"/>
</dbReference>
<keyword evidence="4" id="KW-1278">Translocase</keyword>
<accession>H0UNB8</accession>
<dbReference type="STRING" id="926567.TheveDRAFT_1283"/>
<dbReference type="Proteomes" id="UP000005730">
    <property type="component" value="Chromosome"/>
</dbReference>
<protein>
    <submittedName>
        <fullName evidence="6">ABC-type cobalamin/Fe3+-siderophore transport system, ATPase component</fullName>
    </submittedName>
</protein>
<dbReference type="SMART" id="SM00382">
    <property type="entry name" value="AAA"/>
    <property type="match status" value="1"/>
</dbReference>
<evidence type="ECO:0000256" key="4">
    <source>
        <dbReference type="ARBA" id="ARBA00022967"/>
    </source>
</evidence>
<dbReference type="InterPro" id="IPR003593">
    <property type="entry name" value="AAA+_ATPase"/>
</dbReference>
<dbReference type="Gene3D" id="3.40.50.300">
    <property type="entry name" value="P-loop containing nucleotide triphosphate hydrolases"/>
    <property type="match status" value="1"/>
</dbReference>
<dbReference type="SUPFAM" id="SSF52540">
    <property type="entry name" value="P-loop containing nucleoside triphosphate hydrolases"/>
    <property type="match status" value="1"/>
</dbReference>
<proteinExistence type="predicted"/>
<evidence type="ECO:0000259" key="5">
    <source>
        <dbReference type="PROSITE" id="PS50893"/>
    </source>
</evidence>
<dbReference type="eggNOG" id="COG1120">
    <property type="taxonomic scope" value="Bacteria"/>
</dbReference>
<evidence type="ECO:0000256" key="3">
    <source>
        <dbReference type="ARBA" id="ARBA00022840"/>
    </source>
</evidence>
<dbReference type="GO" id="GO:0005524">
    <property type="term" value="F:ATP binding"/>
    <property type="evidence" value="ECO:0007669"/>
    <property type="project" value="UniProtKB-KW"/>
</dbReference>
<feature type="domain" description="ABC transporter" evidence="5">
    <location>
        <begin position="2"/>
        <end position="235"/>
    </location>
</feature>
<keyword evidence="7" id="KW-1185">Reference proteome</keyword>
<dbReference type="InterPro" id="IPR017871">
    <property type="entry name" value="ABC_transporter-like_CS"/>
</dbReference>
<dbReference type="PANTHER" id="PTHR42794:SF1">
    <property type="entry name" value="HEMIN IMPORT ATP-BINDING PROTEIN HMUV"/>
    <property type="match status" value="1"/>
</dbReference>
<dbReference type="Pfam" id="PF00005">
    <property type="entry name" value="ABC_tran"/>
    <property type="match status" value="1"/>
</dbReference>
<keyword evidence="3" id="KW-0067">ATP-binding</keyword>
<dbReference type="PANTHER" id="PTHR42794">
    <property type="entry name" value="HEMIN IMPORT ATP-BINDING PROTEIN HMUV"/>
    <property type="match status" value="1"/>
</dbReference>
<dbReference type="EMBL" id="CM001377">
    <property type="protein sequence ID" value="EHM10403.1"/>
    <property type="molecule type" value="Genomic_DNA"/>
</dbReference>
<sequence length="256" mass="26877">MLRADGISVSLGGRQIISGVHLSLTPGGVTALVGPNGSGKSTLLKALGGLVPFHGSVTLDGLDLQRLSSRERASLVSLMPQSIGFDRGFTVRQVVTMGLYPLVGPFRGYGKREAAMAEKAMADVGVLPLADREAATLSGGESARVALARAMARVPKVLLLDEPTAALDPKHAVEVMALLDRVSMDRVVLVVLHDINLALGWSRRVIVMREGRIIASMDEGRPDLGVLEAAYQVPFSLLKGDNGEVAVIPASPSGTL</sequence>
<evidence type="ECO:0000256" key="1">
    <source>
        <dbReference type="ARBA" id="ARBA00022448"/>
    </source>
</evidence>
<evidence type="ECO:0000256" key="2">
    <source>
        <dbReference type="ARBA" id="ARBA00022741"/>
    </source>
</evidence>
<organism evidence="6 7">
    <name type="scientific">Thermanaerovibrio velox DSM 12556</name>
    <dbReference type="NCBI Taxonomy" id="926567"/>
    <lineage>
        <taxon>Bacteria</taxon>
        <taxon>Thermotogati</taxon>
        <taxon>Synergistota</taxon>
        <taxon>Synergistia</taxon>
        <taxon>Synergistales</taxon>
        <taxon>Synergistaceae</taxon>
        <taxon>Thermanaerovibrio</taxon>
    </lineage>
</organism>
<dbReference type="GO" id="GO:0016887">
    <property type="term" value="F:ATP hydrolysis activity"/>
    <property type="evidence" value="ECO:0007669"/>
    <property type="project" value="InterPro"/>
</dbReference>